<comment type="caution">
    <text evidence="1">The sequence shown here is derived from an EMBL/GenBank/DDBJ whole genome shotgun (WGS) entry which is preliminary data.</text>
</comment>
<feature type="non-terminal residue" evidence="1">
    <location>
        <position position="1"/>
    </location>
</feature>
<dbReference type="EMBL" id="CAKXAJ010018672">
    <property type="protein sequence ID" value="CAH2217860.1"/>
    <property type="molecule type" value="Genomic_DNA"/>
</dbReference>
<organism evidence="1 2">
    <name type="scientific">Pararge aegeria aegeria</name>
    <dbReference type="NCBI Taxonomy" id="348720"/>
    <lineage>
        <taxon>Eukaryota</taxon>
        <taxon>Metazoa</taxon>
        <taxon>Ecdysozoa</taxon>
        <taxon>Arthropoda</taxon>
        <taxon>Hexapoda</taxon>
        <taxon>Insecta</taxon>
        <taxon>Pterygota</taxon>
        <taxon>Neoptera</taxon>
        <taxon>Endopterygota</taxon>
        <taxon>Lepidoptera</taxon>
        <taxon>Glossata</taxon>
        <taxon>Ditrysia</taxon>
        <taxon>Papilionoidea</taxon>
        <taxon>Nymphalidae</taxon>
        <taxon>Satyrinae</taxon>
        <taxon>Satyrini</taxon>
        <taxon>Parargina</taxon>
        <taxon>Pararge</taxon>
    </lineage>
</organism>
<protein>
    <submittedName>
        <fullName evidence="1">Jg25829 protein</fullName>
    </submittedName>
</protein>
<dbReference type="OrthoDB" id="7459691at2759"/>
<reference evidence="1" key="1">
    <citation type="submission" date="2022-03" db="EMBL/GenBank/DDBJ databases">
        <authorList>
            <person name="Lindestad O."/>
        </authorList>
    </citation>
    <scope>NUCLEOTIDE SEQUENCE</scope>
</reference>
<keyword evidence="2" id="KW-1185">Reference proteome</keyword>
<accession>A0A8S4QXQ8</accession>
<dbReference type="Proteomes" id="UP000838756">
    <property type="component" value="Unassembled WGS sequence"/>
</dbReference>
<name>A0A8S4QXQ8_9NEOP</name>
<evidence type="ECO:0000313" key="2">
    <source>
        <dbReference type="Proteomes" id="UP000838756"/>
    </source>
</evidence>
<evidence type="ECO:0000313" key="1">
    <source>
        <dbReference type="EMBL" id="CAH2217860.1"/>
    </source>
</evidence>
<dbReference type="AlphaFoldDB" id="A0A8S4QXQ8"/>
<gene>
    <name evidence="1" type="primary">jg25829</name>
    <name evidence="1" type="ORF">PAEG_LOCUS5737</name>
</gene>
<proteinExistence type="predicted"/>
<sequence>MGYPHIVVCGRGALEAPPRYELFRSGDAEPRALDLNELLATLADQRIRQPVDAGADYGESAG</sequence>